<dbReference type="CDD" id="cd03884">
    <property type="entry name" value="M20_bAS"/>
    <property type="match status" value="1"/>
</dbReference>
<evidence type="ECO:0000256" key="3">
    <source>
        <dbReference type="ARBA" id="ARBA00011738"/>
    </source>
</evidence>
<evidence type="ECO:0000256" key="5">
    <source>
        <dbReference type="ARBA" id="ARBA00022801"/>
    </source>
</evidence>
<dbReference type="EC" id="3.5.1.87" evidence="7"/>
<accession>A0ABT9ZSG7</accession>
<dbReference type="PANTHER" id="PTHR32494">
    <property type="entry name" value="ALLANTOATE DEIMINASE-RELATED"/>
    <property type="match status" value="1"/>
</dbReference>
<dbReference type="SUPFAM" id="SSF55031">
    <property type="entry name" value="Bacterial exopeptidase dimerisation domain"/>
    <property type="match status" value="1"/>
</dbReference>
<gene>
    <name evidence="7" type="ORF">J2S74_000492</name>
</gene>
<protein>
    <submittedName>
        <fullName evidence="7">N-carbamoyl-L-amino-acid hydrolase</fullName>
        <ecNumber evidence="7">3.5.1.87</ecNumber>
    </submittedName>
</protein>
<evidence type="ECO:0000256" key="2">
    <source>
        <dbReference type="ARBA" id="ARBA00006153"/>
    </source>
</evidence>
<evidence type="ECO:0000256" key="6">
    <source>
        <dbReference type="ARBA" id="ARBA00023211"/>
    </source>
</evidence>
<comment type="cofactor">
    <cofactor evidence="1">
        <name>Mn(2+)</name>
        <dbReference type="ChEBI" id="CHEBI:29035"/>
    </cofactor>
</comment>
<dbReference type="PANTHER" id="PTHR32494:SF19">
    <property type="entry name" value="ALLANTOATE DEIMINASE-RELATED"/>
    <property type="match status" value="1"/>
</dbReference>
<evidence type="ECO:0000313" key="7">
    <source>
        <dbReference type="EMBL" id="MDQ0253120.1"/>
    </source>
</evidence>
<comment type="subunit">
    <text evidence="3">Homodimer.</text>
</comment>
<evidence type="ECO:0000256" key="1">
    <source>
        <dbReference type="ARBA" id="ARBA00001936"/>
    </source>
</evidence>
<dbReference type="NCBIfam" id="NF006771">
    <property type="entry name" value="PRK09290.1-5"/>
    <property type="match status" value="1"/>
</dbReference>
<dbReference type="InterPro" id="IPR002933">
    <property type="entry name" value="Peptidase_M20"/>
</dbReference>
<evidence type="ECO:0000256" key="4">
    <source>
        <dbReference type="ARBA" id="ARBA00022723"/>
    </source>
</evidence>
<dbReference type="SUPFAM" id="SSF53187">
    <property type="entry name" value="Zn-dependent exopeptidases"/>
    <property type="match status" value="1"/>
</dbReference>
<dbReference type="RefSeq" id="WP_307321320.1">
    <property type="nucleotide sequence ID" value="NZ_JAUSUG010000001.1"/>
</dbReference>
<proteinExistence type="inferred from homology"/>
<dbReference type="InterPro" id="IPR036264">
    <property type="entry name" value="Bact_exopeptidase_dim_dom"/>
</dbReference>
<dbReference type="Pfam" id="PF01546">
    <property type="entry name" value="Peptidase_M20"/>
    <property type="match status" value="1"/>
</dbReference>
<sequence length="414" mass="45326">MKSWLDNNLKALNLVDTMEQEEGFTRLGYSEEELQSMRVFKELSEELGLYVRKDEAGNLIARWEGKKDLPAVTLGSHVDTVKHGGGYDGVAGVLCALGAIKALKEEAFLPHHPVEVICFASEESSRFGVSTIGSKSMAGIIKVDELADVSDDTGVTVKEAVNSTGLNWERIHEAERDEREIKSFVELHIEQGVVIENAGAQFGVVSAVACPVRLKVKVTGKMGHTGTTPMGRRQDAFVATAPLITYVSEEAEKLSQESEHAIVATASTINLLPNVMTVIPGTVELGIDIRSVDDSLKAKLASAIKEKCKELKEKYHVQMEVQILVNNPSVKLDLNLMDNLKKMGEELGYKGHEMISGAGHDVMNMAKKWPSGLIFIPCKDGLSHHPKEHASLEDLEMGVHLLTAYIKRESAELD</sequence>
<dbReference type="GO" id="GO:0050538">
    <property type="term" value="F:N-carbamoyl-L-amino-acid hydrolase activity"/>
    <property type="evidence" value="ECO:0007669"/>
    <property type="project" value="UniProtKB-EC"/>
</dbReference>
<keyword evidence="8" id="KW-1185">Reference proteome</keyword>
<evidence type="ECO:0000313" key="8">
    <source>
        <dbReference type="Proteomes" id="UP001230005"/>
    </source>
</evidence>
<dbReference type="EMBL" id="JAUSUG010000001">
    <property type="protein sequence ID" value="MDQ0253120.1"/>
    <property type="molecule type" value="Genomic_DNA"/>
</dbReference>
<dbReference type="NCBIfam" id="TIGR01879">
    <property type="entry name" value="hydantase"/>
    <property type="match status" value="1"/>
</dbReference>
<dbReference type="Gene3D" id="3.30.70.360">
    <property type="match status" value="1"/>
</dbReference>
<comment type="caution">
    <text evidence="7">The sequence shown here is derived from an EMBL/GenBank/DDBJ whole genome shotgun (WGS) entry which is preliminary data.</text>
</comment>
<comment type="similarity">
    <text evidence="2">Belongs to the peptidase M20 family.</text>
</comment>
<keyword evidence="6" id="KW-0464">Manganese</keyword>
<keyword evidence="5 7" id="KW-0378">Hydrolase</keyword>
<organism evidence="7 8">
    <name type="scientific">Evansella vedderi</name>
    <dbReference type="NCBI Taxonomy" id="38282"/>
    <lineage>
        <taxon>Bacteria</taxon>
        <taxon>Bacillati</taxon>
        <taxon>Bacillota</taxon>
        <taxon>Bacilli</taxon>
        <taxon>Bacillales</taxon>
        <taxon>Bacillaceae</taxon>
        <taxon>Evansella</taxon>
    </lineage>
</organism>
<dbReference type="Gene3D" id="3.40.630.10">
    <property type="entry name" value="Zn peptidases"/>
    <property type="match status" value="1"/>
</dbReference>
<keyword evidence="4" id="KW-0479">Metal-binding</keyword>
<dbReference type="Proteomes" id="UP001230005">
    <property type="component" value="Unassembled WGS sequence"/>
</dbReference>
<reference evidence="7 8" key="1">
    <citation type="submission" date="2023-07" db="EMBL/GenBank/DDBJ databases">
        <title>Genomic Encyclopedia of Type Strains, Phase IV (KMG-IV): sequencing the most valuable type-strain genomes for metagenomic binning, comparative biology and taxonomic classification.</title>
        <authorList>
            <person name="Goeker M."/>
        </authorList>
    </citation>
    <scope>NUCLEOTIDE SEQUENCE [LARGE SCALE GENOMIC DNA]</scope>
    <source>
        <strain evidence="7 8">DSM 9768</strain>
    </source>
</reference>
<dbReference type="InterPro" id="IPR010158">
    <property type="entry name" value="Amidase_Cbmase"/>
</dbReference>
<name>A0ABT9ZSG7_9BACI</name>
<dbReference type="PIRSF" id="PIRSF001235">
    <property type="entry name" value="Amidase_carbamoylase"/>
    <property type="match status" value="1"/>
</dbReference>